<dbReference type="Proteomes" id="UP000887569">
    <property type="component" value="Unplaced"/>
</dbReference>
<keyword evidence="1" id="KW-0812">Transmembrane</keyword>
<feature type="transmembrane region" description="Helical" evidence="1">
    <location>
        <begin position="21"/>
        <end position="47"/>
    </location>
</feature>
<evidence type="ECO:0000256" key="1">
    <source>
        <dbReference type="SAM" id="Phobius"/>
    </source>
</evidence>
<keyword evidence="1" id="KW-0472">Membrane</keyword>
<keyword evidence="1" id="KW-1133">Transmembrane helix</keyword>
<dbReference type="WBParaSite" id="PgE353_g001_t05">
    <property type="protein sequence ID" value="PgE353_g001_t05"/>
    <property type="gene ID" value="PgE353_g001"/>
</dbReference>
<proteinExistence type="predicted"/>
<dbReference type="AlphaFoldDB" id="A0A915A3A6"/>
<organism evidence="2 3">
    <name type="scientific">Parascaris univalens</name>
    <name type="common">Nematode worm</name>
    <dbReference type="NCBI Taxonomy" id="6257"/>
    <lineage>
        <taxon>Eukaryota</taxon>
        <taxon>Metazoa</taxon>
        <taxon>Ecdysozoa</taxon>
        <taxon>Nematoda</taxon>
        <taxon>Chromadorea</taxon>
        <taxon>Rhabditida</taxon>
        <taxon>Spirurina</taxon>
        <taxon>Ascaridomorpha</taxon>
        <taxon>Ascaridoidea</taxon>
        <taxon>Ascarididae</taxon>
        <taxon>Parascaris</taxon>
    </lineage>
</organism>
<name>A0A915A3A6_PARUN</name>
<evidence type="ECO:0000313" key="2">
    <source>
        <dbReference type="Proteomes" id="UP000887569"/>
    </source>
</evidence>
<protein>
    <submittedName>
        <fullName evidence="3">Uncharacterized protein</fullName>
    </submittedName>
</protein>
<accession>A0A915A3A6</accession>
<sequence length="79" mass="8651">MSKGKVAKVKKKTKKKSQGMLHVVMHAYIAIGIAALIACIALVSIIASEWCEDINEAKAAENDNTKTMELIPHDIFEVI</sequence>
<evidence type="ECO:0000313" key="3">
    <source>
        <dbReference type="WBParaSite" id="PgE353_g001_t05"/>
    </source>
</evidence>
<reference evidence="3" key="1">
    <citation type="submission" date="2022-11" db="UniProtKB">
        <authorList>
            <consortium name="WormBaseParasite"/>
        </authorList>
    </citation>
    <scope>IDENTIFICATION</scope>
</reference>
<keyword evidence="2" id="KW-1185">Reference proteome</keyword>